<dbReference type="Pfam" id="PF00186">
    <property type="entry name" value="DHFR_1"/>
    <property type="match status" value="1"/>
</dbReference>
<organism evidence="10 11">
    <name type="scientific">Helicocarpus griseus UAMH5409</name>
    <dbReference type="NCBI Taxonomy" id="1447875"/>
    <lineage>
        <taxon>Eukaryota</taxon>
        <taxon>Fungi</taxon>
        <taxon>Dikarya</taxon>
        <taxon>Ascomycota</taxon>
        <taxon>Pezizomycotina</taxon>
        <taxon>Eurotiomycetes</taxon>
        <taxon>Eurotiomycetidae</taxon>
        <taxon>Onygenales</taxon>
        <taxon>Ajellomycetaceae</taxon>
        <taxon>Helicocarpus</taxon>
    </lineage>
</organism>
<gene>
    <name evidence="10" type="ORF">AJ79_09370</name>
</gene>
<dbReference type="GO" id="GO:0046452">
    <property type="term" value="P:dihydrofolate metabolic process"/>
    <property type="evidence" value="ECO:0007669"/>
    <property type="project" value="TreeGrafter"/>
</dbReference>
<evidence type="ECO:0000256" key="1">
    <source>
        <dbReference type="ARBA" id="ARBA00004903"/>
    </source>
</evidence>
<dbReference type="UniPathway" id="UPA00077">
    <property type="reaction ID" value="UER00158"/>
</dbReference>
<feature type="region of interest" description="Disordered" evidence="8">
    <location>
        <begin position="1"/>
        <end position="22"/>
    </location>
</feature>
<keyword evidence="11" id="KW-1185">Reference proteome</keyword>
<dbReference type="GO" id="GO:0005739">
    <property type="term" value="C:mitochondrion"/>
    <property type="evidence" value="ECO:0007669"/>
    <property type="project" value="TreeGrafter"/>
</dbReference>
<feature type="region of interest" description="Disordered" evidence="8">
    <location>
        <begin position="38"/>
        <end position="66"/>
    </location>
</feature>
<evidence type="ECO:0000256" key="7">
    <source>
        <dbReference type="RuleBase" id="RU004474"/>
    </source>
</evidence>
<accession>A0A2B7WKH7</accession>
<feature type="domain" description="DHFR" evidence="9">
    <location>
        <begin position="28"/>
        <end position="359"/>
    </location>
</feature>
<keyword evidence="4" id="KW-0554">One-carbon metabolism</keyword>
<dbReference type="OrthoDB" id="414698at2759"/>
<dbReference type="GO" id="GO:0004146">
    <property type="term" value="F:dihydrofolate reductase activity"/>
    <property type="evidence" value="ECO:0007669"/>
    <property type="project" value="UniProtKB-EC"/>
</dbReference>
<dbReference type="GO" id="GO:0050661">
    <property type="term" value="F:NADP binding"/>
    <property type="evidence" value="ECO:0007669"/>
    <property type="project" value="InterPro"/>
</dbReference>
<evidence type="ECO:0000313" key="10">
    <source>
        <dbReference type="EMBL" id="PGG97011.1"/>
    </source>
</evidence>
<dbReference type="EMBL" id="PDNB01000260">
    <property type="protein sequence ID" value="PGG97011.1"/>
    <property type="molecule type" value="Genomic_DNA"/>
</dbReference>
<evidence type="ECO:0000256" key="2">
    <source>
        <dbReference type="ARBA" id="ARBA00012856"/>
    </source>
</evidence>
<dbReference type="GO" id="GO:0046655">
    <property type="term" value="P:folic acid metabolic process"/>
    <property type="evidence" value="ECO:0007669"/>
    <property type="project" value="TreeGrafter"/>
</dbReference>
<evidence type="ECO:0000256" key="3">
    <source>
        <dbReference type="ARBA" id="ARBA00018886"/>
    </source>
</evidence>
<evidence type="ECO:0000256" key="6">
    <source>
        <dbReference type="ARBA" id="ARBA00023002"/>
    </source>
</evidence>
<evidence type="ECO:0000256" key="4">
    <source>
        <dbReference type="ARBA" id="ARBA00022563"/>
    </source>
</evidence>
<protein>
    <recommendedName>
        <fullName evidence="3">Dihydrofolate reductase</fullName>
        <ecNumber evidence="2">1.5.1.3</ecNumber>
    </recommendedName>
</protein>
<dbReference type="PANTHER" id="PTHR48069">
    <property type="entry name" value="DIHYDROFOLATE REDUCTASE"/>
    <property type="match status" value="1"/>
</dbReference>
<dbReference type="PANTHER" id="PTHR48069:SF3">
    <property type="entry name" value="DIHYDROFOLATE REDUCTASE"/>
    <property type="match status" value="1"/>
</dbReference>
<sequence length="360" mass="38625">MPAPPPDSANMPSSPTTSARALLRPLPPLTLIVATTPITASSSTPASRPNHDHHSRRLGIGHAGTLPWPRIKTDMTFFSRVTTRAPPPLLQSQAQSQSQSPNDDDKNGITTTAVNAVIMGRKTYDSLPARFRPLPGRVNVVVSRDGSGALRQRVEGEWWAAREREERRRREAGSAGAGAGDNATEVVEEEKTRQQQHPDVLVANSLEGAVTALCDAFATGGPSPTPGPLSRNATRCLANVFVIGGGEIYASALKLGNVAGEKGLKLRIVMTDVRRVATAATDSTGGSTVGDGEVREDDLVDGFECDTYFPIDNDELEQGEGGKWRRVSAEETSAWVGEEVKDGWIREGDVVLRILGYERT</sequence>
<reference evidence="10 11" key="1">
    <citation type="submission" date="2017-10" db="EMBL/GenBank/DDBJ databases">
        <title>Comparative genomics in systemic dimorphic fungi from Ajellomycetaceae.</title>
        <authorList>
            <person name="Munoz J.F."/>
            <person name="Mcewen J.G."/>
            <person name="Clay O.K."/>
            <person name="Cuomo C.A."/>
        </authorList>
    </citation>
    <scope>NUCLEOTIDE SEQUENCE [LARGE SCALE GENOMIC DNA]</scope>
    <source>
        <strain evidence="10 11">UAMH5409</strain>
    </source>
</reference>
<feature type="compositionally biased region" description="Low complexity" evidence="8">
    <location>
        <begin position="38"/>
        <end position="48"/>
    </location>
</feature>
<name>A0A2B7WKH7_9EURO</name>
<dbReference type="Gene3D" id="3.40.430.10">
    <property type="entry name" value="Dihydrofolate Reductase, subunit A"/>
    <property type="match status" value="1"/>
</dbReference>
<feature type="region of interest" description="Disordered" evidence="8">
    <location>
        <begin position="90"/>
        <end position="109"/>
    </location>
</feature>
<dbReference type="AlphaFoldDB" id="A0A2B7WKH7"/>
<dbReference type="PRINTS" id="PR00070">
    <property type="entry name" value="DHFR"/>
</dbReference>
<comment type="pathway">
    <text evidence="1">Cofactor biosynthesis; tetrahydrofolate biosynthesis; 5,6,7,8-tetrahydrofolate from 7,8-dihydrofolate: step 1/1.</text>
</comment>
<evidence type="ECO:0000259" key="9">
    <source>
        <dbReference type="PROSITE" id="PS51330"/>
    </source>
</evidence>
<comment type="caution">
    <text evidence="10">The sequence shown here is derived from an EMBL/GenBank/DDBJ whole genome shotgun (WGS) entry which is preliminary data.</text>
</comment>
<feature type="region of interest" description="Disordered" evidence="8">
    <location>
        <begin position="164"/>
        <end position="186"/>
    </location>
</feature>
<evidence type="ECO:0000313" key="11">
    <source>
        <dbReference type="Proteomes" id="UP000223968"/>
    </source>
</evidence>
<dbReference type="InterPro" id="IPR012259">
    <property type="entry name" value="DHFR"/>
</dbReference>
<dbReference type="InterPro" id="IPR001796">
    <property type="entry name" value="DHFR_dom"/>
</dbReference>
<dbReference type="PROSITE" id="PS51330">
    <property type="entry name" value="DHFR_2"/>
    <property type="match status" value="1"/>
</dbReference>
<comment type="similarity">
    <text evidence="7">Belongs to the dihydrofolate reductase family.</text>
</comment>
<dbReference type="CDD" id="cd00209">
    <property type="entry name" value="DHFR"/>
    <property type="match status" value="1"/>
</dbReference>
<dbReference type="GO" id="GO:0046654">
    <property type="term" value="P:tetrahydrofolate biosynthetic process"/>
    <property type="evidence" value="ECO:0007669"/>
    <property type="project" value="UniProtKB-UniPathway"/>
</dbReference>
<proteinExistence type="inferred from homology"/>
<keyword evidence="5" id="KW-0521">NADP</keyword>
<feature type="compositionally biased region" description="Low complexity" evidence="8">
    <location>
        <begin position="90"/>
        <end position="101"/>
    </location>
</feature>
<dbReference type="EC" id="1.5.1.3" evidence="2"/>
<dbReference type="Proteomes" id="UP000223968">
    <property type="component" value="Unassembled WGS sequence"/>
</dbReference>
<dbReference type="GO" id="GO:0006730">
    <property type="term" value="P:one-carbon metabolic process"/>
    <property type="evidence" value="ECO:0007669"/>
    <property type="project" value="UniProtKB-KW"/>
</dbReference>
<keyword evidence="6" id="KW-0560">Oxidoreductase</keyword>
<evidence type="ECO:0000256" key="8">
    <source>
        <dbReference type="SAM" id="MobiDB-lite"/>
    </source>
</evidence>
<dbReference type="PROSITE" id="PS00075">
    <property type="entry name" value="DHFR_1"/>
    <property type="match status" value="1"/>
</dbReference>
<dbReference type="SUPFAM" id="SSF53597">
    <property type="entry name" value="Dihydrofolate reductase-like"/>
    <property type="match status" value="1"/>
</dbReference>
<dbReference type="STRING" id="1447875.A0A2B7WKH7"/>
<dbReference type="InterPro" id="IPR024072">
    <property type="entry name" value="DHFR-like_dom_sf"/>
</dbReference>
<evidence type="ECO:0000256" key="5">
    <source>
        <dbReference type="ARBA" id="ARBA00022857"/>
    </source>
</evidence>
<dbReference type="InterPro" id="IPR017925">
    <property type="entry name" value="DHFR_CS"/>
</dbReference>